<dbReference type="AlphaFoldDB" id="A0AAV2MC49"/>
<protein>
    <submittedName>
        <fullName evidence="1">Uncharacterized protein</fullName>
    </submittedName>
</protein>
<keyword evidence="2" id="KW-1185">Reference proteome</keyword>
<evidence type="ECO:0000313" key="1">
    <source>
        <dbReference type="EMBL" id="CAL1610869.1"/>
    </source>
</evidence>
<gene>
    <name evidence="1" type="ORF">KC01_LOCUS37398</name>
</gene>
<proteinExistence type="predicted"/>
<accession>A0AAV2MC49</accession>
<reference evidence="1 2" key="1">
    <citation type="submission" date="2024-04" db="EMBL/GenBank/DDBJ databases">
        <authorList>
            <person name="Waldvogel A.-M."/>
            <person name="Schoenle A."/>
        </authorList>
    </citation>
    <scope>NUCLEOTIDE SEQUENCE [LARGE SCALE GENOMIC DNA]</scope>
</reference>
<dbReference type="EMBL" id="OZ035829">
    <property type="protein sequence ID" value="CAL1610869.1"/>
    <property type="molecule type" value="Genomic_DNA"/>
</dbReference>
<name>A0AAV2MC49_KNICA</name>
<sequence length="104" mass="11515">MPQCETHHVLSQFCSAPIFRNPLAIRWFTSDSTSQAFPVACGRLIYNCRPVFELSLQPTPILPSSVSPFTCPSLNEQASFLLSAALSTPVTMTLWESDLVQLNI</sequence>
<evidence type="ECO:0000313" key="2">
    <source>
        <dbReference type="Proteomes" id="UP001497482"/>
    </source>
</evidence>
<organism evidence="1 2">
    <name type="scientific">Knipowitschia caucasica</name>
    <name type="common">Caucasian dwarf goby</name>
    <name type="synonym">Pomatoschistus caucasicus</name>
    <dbReference type="NCBI Taxonomy" id="637954"/>
    <lineage>
        <taxon>Eukaryota</taxon>
        <taxon>Metazoa</taxon>
        <taxon>Chordata</taxon>
        <taxon>Craniata</taxon>
        <taxon>Vertebrata</taxon>
        <taxon>Euteleostomi</taxon>
        <taxon>Actinopterygii</taxon>
        <taxon>Neopterygii</taxon>
        <taxon>Teleostei</taxon>
        <taxon>Neoteleostei</taxon>
        <taxon>Acanthomorphata</taxon>
        <taxon>Gobiaria</taxon>
        <taxon>Gobiiformes</taxon>
        <taxon>Gobioidei</taxon>
        <taxon>Gobiidae</taxon>
        <taxon>Gobiinae</taxon>
        <taxon>Knipowitschia</taxon>
    </lineage>
</organism>
<dbReference type="Proteomes" id="UP001497482">
    <property type="component" value="Chromosome 7"/>
</dbReference>